<accession>A0ABN3TWX5</accession>
<proteinExistence type="predicted"/>
<keyword evidence="2" id="KW-1185">Reference proteome</keyword>
<evidence type="ECO:0000313" key="1">
    <source>
        <dbReference type="EMBL" id="GAA2720559.1"/>
    </source>
</evidence>
<comment type="caution">
    <text evidence="1">The sequence shown here is derived from an EMBL/GenBank/DDBJ whole genome shotgun (WGS) entry which is preliminary data.</text>
</comment>
<protein>
    <submittedName>
        <fullName evidence="1">Uncharacterized protein</fullName>
    </submittedName>
</protein>
<name>A0ABN3TWX5_9ACTN</name>
<gene>
    <name evidence="1" type="ORF">GCM10010315_41250</name>
</gene>
<evidence type="ECO:0000313" key="2">
    <source>
        <dbReference type="Proteomes" id="UP001500886"/>
    </source>
</evidence>
<dbReference type="Proteomes" id="UP001500886">
    <property type="component" value="Unassembled WGS sequence"/>
</dbReference>
<reference evidence="1 2" key="1">
    <citation type="journal article" date="2019" name="Int. J. Syst. Evol. Microbiol.">
        <title>The Global Catalogue of Microorganisms (GCM) 10K type strain sequencing project: providing services to taxonomists for standard genome sequencing and annotation.</title>
        <authorList>
            <consortium name="The Broad Institute Genomics Platform"/>
            <consortium name="The Broad Institute Genome Sequencing Center for Infectious Disease"/>
            <person name="Wu L."/>
            <person name="Ma J."/>
        </authorList>
    </citation>
    <scope>NUCLEOTIDE SEQUENCE [LARGE SCALE GENOMIC DNA]</scope>
    <source>
        <strain evidence="1 2">JCM 4542</strain>
    </source>
</reference>
<sequence length="58" mass="6529">MGNTKTWSEYTQGECNDVYEARGDVYGGDPDHTHRWSWTGDDGNGHMGWVCACSAYRP</sequence>
<dbReference type="EMBL" id="BAAASL010000015">
    <property type="protein sequence ID" value="GAA2720559.1"/>
    <property type="molecule type" value="Genomic_DNA"/>
</dbReference>
<organism evidence="1 2">
    <name type="scientific">Streptomyces luteosporeus</name>
    <dbReference type="NCBI Taxonomy" id="173856"/>
    <lineage>
        <taxon>Bacteria</taxon>
        <taxon>Bacillati</taxon>
        <taxon>Actinomycetota</taxon>
        <taxon>Actinomycetes</taxon>
        <taxon>Kitasatosporales</taxon>
        <taxon>Streptomycetaceae</taxon>
        <taxon>Streptomyces</taxon>
    </lineage>
</organism>